<dbReference type="RefSeq" id="WP_214159866.1">
    <property type="nucleotide sequence ID" value="NZ_JAHBAY010000016.1"/>
</dbReference>
<dbReference type="InterPro" id="IPR046043">
    <property type="entry name" value="DUF6001"/>
</dbReference>
<protein>
    <recommendedName>
        <fullName evidence="3">Nucleotidyltransferase-like protein</fullName>
    </recommendedName>
</protein>
<keyword evidence="2" id="KW-1185">Reference proteome</keyword>
<name>A0ABS5TQE6_9ACTN</name>
<proteinExistence type="predicted"/>
<evidence type="ECO:0000313" key="1">
    <source>
        <dbReference type="EMBL" id="MBT0773330.1"/>
    </source>
</evidence>
<dbReference type="Proteomes" id="UP001197247">
    <property type="component" value="Unassembled WGS sequence"/>
</dbReference>
<organism evidence="1 2">
    <name type="scientific">Kineosporia corallincola</name>
    <dbReference type="NCBI Taxonomy" id="2835133"/>
    <lineage>
        <taxon>Bacteria</taxon>
        <taxon>Bacillati</taxon>
        <taxon>Actinomycetota</taxon>
        <taxon>Actinomycetes</taxon>
        <taxon>Kineosporiales</taxon>
        <taxon>Kineosporiaceae</taxon>
        <taxon>Kineosporia</taxon>
    </lineage>
</organism>
<gene>
    <name evidence="1" type="ORF">KIH74_30575</name>
</gene>
<dbReference type="Pfam" id="PF19464">
    <property type="entry name" value="DUF6001"/>
    <property type="match status" value="1"/>
</dbReference>
<dbReference type="EMBL" id="JAHBAY010000016">
    <property type="protein sequence ID" value="MBT0773330.1"/>
    <property type="molecule type" value="Genomic_DNA"/>
</dbReference>
<reference evidence="1 2" key="1">
    <citation type="submission" date="2021-05" db="EMBL/GenBank/DDBJ databases">
        <title>Kineosporia and Streptomyces sp. nov. two new marine actinobacteria isolated from Coral.</title>
        <authorList>
            <person name="Buangrab K."/>
            <person name="Sutthacheep M."/>
            <person name="Yeemin T."/>
            <person name="Harunari E."/>
            <person name="Igarashi Y."/>
            <person name="Kanchanasin P."/>
            <person name="Tanasupawat S."/>
            <person name="Phongsopitanun W."/>
        </authorList>
    </citation>
    <scope>NUCLEOTIDE SEQUENCE [LARGE SCALE GENOMIC DNA]</scope>
    <source>
        <strain evidence="1 2">J2-2</strain>
    </source>
</reference>
<evidence type="ECO:0000313" key="2">
    <source>
        <dbReference type="Proteomes" id="UP001197247"/>
    </source>
</evidence>
<accession>A0ABS5TQE6</accession>
<sequence>MLTPLLLPAVPGHLAAERLRNVDTFLHGRDLDRAGLERLMRSRTGDAVHLLLTSSPVHGIANATSDIDFIRVEEQAPGGARMATQLFEAGQHLEAVSYGTAEIAGALADLGKAASLEAADVVTAHAHWDKEHELRRKYLERLVNGVALDGTSPYLEHLPGLARVWKWASLHTAVRHVFHLRLAEASGEPLGGAGYAVGALLHLMDAALSHAGDVYSNRKWYLLRWQRFVDGGRAAGTPLAPLAARFADLEARVADTLRGRDGALAPAFTQALDEVYALAGEGHPARLRLAPATGAQELPFLPGARALVHRTVSFSDGVPPTATVLVTDDDLPGDPAGLLSASRAGVLTLAPA</sequence>
<evidence type="ECO:0008006" key="3">
    <source>
        <dbReference type="Google" id="ProtNLM"/>
    </source>
</evidence>
<comment type="caution">
    <text evidence="1">The sequence shown here is derived from an EMBL/GenBank/DDBJ whole genome shotgun (WGS) entry which is preliminary data.</text>
</comment>